<comment type="caution">
    <text evidence="2">The sequence shown here is derived from an EMBL/GenBank/DDBJ whole genome shotgun (WGS) entry which is preliminary data.</text>
</comment>
<proteinExistence type="predicted"/>
<sequence>MNELPDKSLPLELIENILSRLPVKSLKRFRAVEKSWCHLIDSEKFAKTHLQRSLTSNSNGNLITLSKYGFFWMGLESLDNAQSIEPEFECANLDCHALSNSCNGMVVIVRDSEPHVLWNPFSREHKVLPKCPCDFPNNPSLSCKISFGFGYDSKNDDYKVVKVMLYEKPSSFMLSEEWIYSLKSDCWRRTKGTYYGRGYWPAHVNGSLHTIIRTGPVGMERKKIMGFSLVSEKDYEVAMPEEIDEKGLKYPMLDVFDGCLALVCNYGSFVHIWVMEEYGVKESWTPWLSFEVEADEVVRPLAYTKDRDKVVLYCGSKALALCGLRPTSVQKLILPFVFWPGVIVETLISPNGWAGEKSSTEKQNNKKEHACRDDFLSAGFKLVL</sequence>
<dbReference type="SMART" id="SM00256">
    <property type="entry name" value="FBOX"/>
    <property type="match status" value="1"/>
</dbReference>
<dbReference type="NCBIfam" id="TIGR01640">
    <property type="entry name" value="F_box_assoc_1"/>
    <property type="match status" value="1"/>
</dbReference>
<dbReference type="InterPro" id="IPR001810">
    <property type="entry name" value="F-box_dom"/>
</dbReference>
<dbReference type="PANTHER" id="PTHR31672">
    <property type="entry name" value="BNACNNG10540D PROTEIN"/>
    <property type="match status" value="1"/>
</dbReference>
<feature type="domain" description="F-box" evidence="1">
    <location>
        <begin position="3"/>
        <end position="49"/>
    </location>
</feature>
<accession>A0A830DDC2</accession>
<evidence type="ECO:0000313" key="2">
    <source>
        <dbReference type="EMBL" id="GFQ04946.1"/>
    </source>
</evidence>
<dbReference type="EMBL" id="BMAC01000994">
    <property type="protein sequence ID" value="GFQ04946.1"/>
    <property type="molecule type" value="Genomic_DNA"/>
</dbReference>
<dbReference type="PANTHER" id="PTHR31672:SF13">
    <property type="entry name" value="F-BOX PROTEIN CPR30-LIKE"/>
    <property type="match status" value="1"/>
</dbReference>
<dbReference type="OrthoDB" id="591557at2759"/>
<dbReference type="AlphaFoldDB" id="A0A830DDC2"/>
<dbReference type="CDD" id="cd22157">
    <property type="entry name" value="F-box_AtFBW1-like"/>
    <property type="match status" value="1"/>
</dbReference>
<reference evidence="2" key="1">
    <citation type="submission" date="2020-07" db="EMBL/GenBank/DDBJ databases">
        <title>Ethylene signaling mediates host invasion by parasitic plants.</title>
        <authorList>
            <person name="Yoshida S."/>
        </authorList>
    </citation>
    <scope>NUCLEOTIDE SEQUENCE</scope>
    <source>
        <strain evidence="2">Okayama</strain>
    </source>
</reference>
<dbReference type="InterPro" id="IPR036047">
    <property type="entry name" value="F-box-like_dom_sf"/>
</dbReference>
<evidence type="ECO:0000313" key="3">
    <source>
        <dbReference type="Proteomes" id="UP000653305"/>
    </source>
</evidence>
<dbReference type="Gene3D" id="1.20.1280.50">
    <property type="match status" value="1"/>
</dbReference>
<protein>
    <submittedName>
        <fullName evidence="2">F-box protein cpr30</fullName>
    </submittedName>
</protein>
<dbReference type="PROSITE" id="PS50181">
    <property type="entry name" value="FBOX"/>
    <property type="match status" value="1"/>
</dbReference>
<dbReference type="InterPro" id="IPR006527">
    <property type="entry name" value="F-box-assoc_dom_typ1"/>
</dbReference>
<dbReference type="SUPFAM" id="SSF81383">
    <property type="entry name" value="F-box domain"/>
    <property type="match status" value="1"/>
</dbReference>
<keyword evidence="3" id="KW-1185">Reference proteome</keyword>
<evidence type="ECO:0000259" key="1">
    <source>
        <dbReference type="PROSITE" id="PS50181"/>
    </source>
</evidence>
<name>A0A830DDC2_9LAMI</name>
<dbReference type="Pfam" id="PF00646">
    <property type="entry name" value="F-box"/>
    <property type="match status" value="1"/>
</dbReference>
<dbReference type="InterPro" id="IPR017451">
    <property type="entry name" value="F-box-assoc_interact_dom"/>
</dbReference>
<dbReference type="Proteomes" id="UP000653305">
    <property type="component" value="Unassembled WGS sequence"/>
</dbReference>
<dbReference type="InterPro" id="IPR050796">
    <property type="entry name" value="SCF_F-box_component"/>
</dbReference>
<gene>
    <name evidence="2" type="ORF">PHJA_002638700</name>
</gene>
<organism evidence="2 3">
    <name type="scientific">Phtheirospermum japonicum</name>
    <dbReference type="NCBI Taxonomy" id="374723"/>
    <lineage>
        <taxon>Eukaryota</taxon>
        <taxon>Viridiplantae</taxon>
        <taxon>Streptophyta</taxon>
        <taxon>Embryophyta</taxon>
        <taxon>Tracheophyta</taxon>
        <taxon>Spermatophyta</taxon>
        <taxon>Magnoliopsida</taxon>
        <taxon>eudicotyledons</taxon>
        <taxon>Gunneridae</taxon>
        <taxon>Pentapetalae</taxon>
        <taxon>asterids</taxon>
        <taxon>lamiids</taxon>
        <taxon>Lamiales</taxon>
        <taxon>Orobanchaceae</taxon>
        <taxon>Orobanchaceae incertae sedis</taxon>
        <taxon>Phtheirospermum</taxon>
    </lineage>
</organism>
<dbReference type="Pfam" id="PF07734">
    <property type="entry name" value="FBA_1"/>
    <property type="match status" value="1"/>
</dbReference>